<dbReference type="AlphaFoldDB" id="A0A848KW61"/>
<reference evidence="2 3" key="1">
    <citation type="submission" date="2020-04" db="EMBL/GenBank/DDBJ databases">
        <title>Gordonia sp. nov. TBRC 11910.</title>
        <authorList>
            <person name="Suriyachadkun C."/>
        </authorList>
    </citation>
    <scope>NUCLEOTIDE SEQUENCE [LARGE SCALE GENOMIC DNA]</scope>
    <source>
        <strain evidence="2 3">TBRC 11910</strain>
    </source>
</reference>
<evidence type="ECO:0000313" key="3">
    <source>
        <dbReference type="Proteomes" id="UP000550729"/>
    </source>
</evidence>
<name>A0A848KW61_9ACTN</name>
<comment type="caution">
    <text evidence="2">The sequence shown here is derived from an EMBL/GenBank/DDBJ whole genome shotgun (WGS) entry which is preliminary data.</text>
</comment>
<proteinExistence type="predicted"/>
<dbReference type="PANTHER" id="PTHR37539:SF1">
    <property type="entry name" value="ER-BOUND OXYGENASE MPAB_MPAB'_RUBBER OXYGENASE CATALYTIC DOMAIN-CONTAINING PROTEIN"/>
    <property type="match status" value="1"/>
</dbReference>
<organism evidence="2 3">
    <name type="scientific">Gordonia asplenii</name>
    <dbReference type="NCBI Taxonomy" id="2725283"/>
    <lineage>
        <taxon>Bacteria</taxon>
        <taxon>Bacillati</taxon>
        <taxon>Actinomycetota</taxon>
        <taxon>Actinomycetes</taxon>
        <taxon>Mycobacteriales</taxon>
        <taxon>Gordoniaceae</taxon>
        <taxon>Gordonia</taxon>
    </lineage>
</organism>
<dbReference type="PANTHER" id="PTHR37539">
    <property type="entry name" value="SECRETED PROTEIN-RELATED"/>
    <property type="match status" value="1"/>
</dbReference>
<feature type="domain" description="ER-bound oxygenase mpaB/mpaB'/Rubber oxygenase catalytic" evidence="1">
    <location>
        <begin position="141"/>
        <end position="342"/>
    </location>
</feature>
<accession>A0A848KW61</accession>
<protein>
    <submittedName>
        <fullName evidence="2">DUF2236 domain-containing protein</fullName>
    </submittedName>
</protein>
<keyword evidence="3" id="KW-1185">Reference proteome</keyword>
<dbReference type="Pfam" id="PF09995">
    <property type="entry name" value="MPAB_Lcp_cat"/>
    <property type="match status" value="1"/>
</dbReference>
<evidence type="ECO:0000313" key="2">
    <source>
        <dbReference type="EMBL" id="NMO02906.1"/>
    </source>
</evidence>
<dbReference type="GO" id="GO:0016491">
    <property type="term" value="F:oxidoreductase activity"/>
    <property type="evidence" value="ECO:0007669"/>
    <property type="project" value="InterPro"/>
</dbReference>
<dbReference type="Proteomes" id="UP000550729">
    <property type="component" value="Unassembled WGS sequence"/>
</dbReference>
<dbReference type="EMBL" id="JABBNB010000018">
    <property type="protein sequence ID" value="NMO02906.1"/>
    <property type="molecule type" value="Genomic_DNA"/>
</dbReference>
<dbReference type="InterPro" id="IPR018713">
    <property type="entry name" value="MPAB/Lcp_cat_dom"/>
</dbReference>
<dbReference type="RefSeq" id="WP_170195416.1">
    <property type="nucleotide sequence ID" value="NZ_JABBNB010000018.1"/>
</dbReference>
<dbReference type="InterPro" id="IPR037473">
    <property type="entry name" value="Lcp-like"/>
</dbReference>
<gene>
    <name evidence="2" type="ORF">HH308_16965</name>
</gene>
<evidence type="ECO:0000259" key="1">
    <source>
        <dbReference type="Pfam" id="PF09995"/>
    </source>
</evidence>
<sequence length="404" mass="43898">MAPPIPQRHPATPRTVPSGVAIFARLLGLRGPDAAEFAYLGEALTHGDPPMDRLVGWMLDVGMSTSRPMFEQAVRAGVDSVVDAPEPLRDFFAIVEDTPSWVDPAQLRLGAQTMNSGGADGLYIARDVALLGGYSFAGFNQTLLRTGALEKGSNKRFAETSQWALDVIADDGLTVFGAGYRSTLRVRMIHSLVRRHVVEQPDWDSDRWGLPINQTDMAATLVGALVAPMVGGLGMGLINKPSEYTAVAHLTRYVGWLMGVDDEFLPTSFRDSIRILAHTSAALSVPDDTSPQLARPMIEDPLRWNYPRLVHLRRRIARSQHLSVSAFFLGRRAMGHLGLPTRVVPWYPVIRTPINLVGSFAAMLPGGRARACRRGRASQLRFMATMTATPATIGATTTLAGHAA</sequence>